<sequence length="135" mass="15215">MAYEAKTRPTDADVGQFVETVRSPTRRRDAYTLLDLHAQITGLEPVMWGPSIIGYGSHHYRYATGHEGDMPAAAFSPRTAATTFYLYGQDDDDHLLAELGPHRRGVGCLYVTNLERVDMDVLERLIRRSYEALTP</sequence>
<gene>
    <name evidence="2" type="ORF">SAMN04489860_1601</name>
</gene>
<dbReference type="STRING" id="545619.SAMN04489860_1601"/>
<accession>A0A1H1SFC4</accession>
<evidence type="ECO:0000313" key="2">
    <source>
        <dbReference type="EMBL" id="SDS46089.1"/>
    </source>
</evidence>
<dbReference type="EMBL" id="LT629776">
    <property type="protein sequence ID" value="SDS46089.1"/>
    <property type="molecule type" value="Genomic_DNA"/>
</dbReference>
<dbReference type="OrthoDB" id="5951444at2"/>
<feature type="domain" description="YdhG-like" evidence="1">
    <location>
        <begin position="26"/>
        <end position="129"/>
    </location>
</feature>
<name>A0A1H1SFC4_9CELL</name>
<dbReference type="RefSeq" id="WP_029253545.1">
    <property type="nucleotide sequence ID" value="NZ_LT629776.1"/>
</dbReference>
<organism evidence="2 3">
    <name type="scientific">Paraoerskovia marina</name>
    <dbReference type="NCBI Taxonomy" id="545619"/>
    <lineage>
        <taxon>Bacteria</taxon>
        <taxon>Bacillati</taxon>
        <taxon>Actinomycetota</taxon>
        <taxon>Actinomycetes</taxon>
        <taxon>Micrococcales</taxon>
        <taxon>Cellulomonadaceae</taxon>
        <taxon>Paraoerskovia</taxon>
    </lineage>
</organism>
<dbReference type="Proteomes" id="UP000185663">
    <property type="component" value="Chromosome I"/>
</dbReference>
<evidence type="ECO:0000313" key="3">
    <source>
        <dbReference type="Proteomes" id="UP000185663"/>
    </source>
</evidence>
<dbReference type="eggNOG" id="ENOG5032S5R">
    <property type="taxonomic scope" value="Bacteria"/>
</dbReference>
<reference evidence="2 3" key="1">
    <citation type="submission" date="2016-10" db="EMBL/GenBank/DDBJ databases">
        <authorList>
            <person name="de Groot N.N."/>
        </authorList>
    </citation>
    <scope>NUCLEOTIDE SEQUENCE [LARGE SCALE GENOMIC DNA]</scope>
    <source>
        <strain evidence="2 3">DSM 22126</strain>
    </source>
</reference>
<protein>
    <recommendedName>
        <fullName evidence="1">YdhG-like domain-containing protein</fullName>
    </recommendedName>
</protein>
<evidence type="ECO:0000259" key="1">
    <source>
        <dbReference type="Pfam" id="PF08818"/>
    </source>
</evidence>
<dbReference type="AlphaFoldDB" id="A0A1H1SFC4"/>
<proteinExistence type="predicted"/>
<keyword evidence="3" id="KW-1185">Reference proteome</keyword>
<dbReference type="Pfam" id="PF08818">
    <property type="entry name" value="DUF1801"/>
    <property type="match status" value="1"/>
</dbReference>
<dbReference type="InterPro" id="IPR014922">
    <property type="entry name" value="YdhG-like"/>
</dbReference>